<dbReference type="PANTHER" id="PTHR36307">
    <property type="entry name" value="FLAGELLA BASAL BODY P-RING FORMATION PROTEIN FLGA"/>
    <property type="match status" value="1"/>
</dbReference>
<dbReference type="CDD" id="cd11614">
    <property type="entry name" value="SAF_CpaB_FlgA_like"/>
    <property type="match status" value="1"/>
</dbReference>
<dbReference type="Pfam" id="PF13144">
    <property type="entry name" value="ChapFlgA"/>
    <property type="match status" value="1"/>
</dbReference>
<keyword evidence="2" id="KW-0966">Cell projection</keyword>
<reference evidence="2" key="1">
    <citation type="journal article" date="2021" name="Proc. Natl. Acad. Sci. U.S.A.">
        <title>Global biogeography of chemosynthetic symbionts reveals both localized and globally distributed symbiont groups. .</title>
        <authorList>
            <person name="Osvatic J.T."/>
            <person name="Wilkins L.G.E."/>
            <person name="Leibrecht L."/>
            <person name="Leray M."/>
            <person name="Zauner S."/>
            <person name="Polzin J."/>
            <person name="Camacho Y."/>
            <person name="Gros O."/>
            <person name="van Gils J.A."/>
            <person name="Eisen J.A."/>
            <person name="Petersen J.M."/>
            <person name="Yuen B."/>
        </authorList>
    </citation>
    <scope>NUCLEOTIDE SEQUENCE</scope>
    <source>
        <strain evidence="2">MAGclacostrist055</strain>
    </source>
</reference>
<organism evidence="2 3">
    <name type="scientific">Candidatus Thiodiazotropha taylori</name>
    <dbReference type="NCBI Taxonomy" id="2792791"/>
    <lineage>
        <taxon>Bacteria</taxon>
        <taxon>Pseudomonadati</taxon>
        <taxon>Pseudomonadota</taxon>
        <taxon>Gammaproteobacteria</taxon>
        <taxon>Chromatiales</taxon>
        <taxon>Sedimenticolaceae</taxon>
        <taxon>Candidatus Thiodiazotropha</taxon>
    </lineage>
</organism>
<dbReference type="PANTHER" id="PTHR36307:SF1">
    <property type="entry name" value="FLAGELLA BASAL BODY P-RING FORMATION PROTEIN FLGA"/>
    <property type="match status" value="1"/>
</dbReference>
<evidence type="ECO:0000313" key="3">
    <source>
        <dbReference type="Proteomes" id="UP000886674"/>
    </source>
</evidence>
<proteinExistence type="predicted"/>
<protein>
    <submittedName>
        <fullName evidence="2">Flagellar basal body P-ring formation chaperone FlgA</fullName>
    </submittedName>
</protein>
<dbReference type="InterPro" id="IPR017585">
    <property type="entry name" value="SAF_FlgA"/>
</dbReference>
<gene>
    <name evidence="2" type="primary">flgA</name>
    <name evidence="2" type="ORF">JAY77_02685</name>
</gene>
<dbReference type="AlphaFoldDB" id="A0A9E4NHA0"/>
<dbReference type="GO" id="GO:0044780">
    <property type="term" value="P:bacterial-type flagellum assembly"/>
    <property type="evidence" value="ECO:0007669"/>
    <property type="project" value="InterPro"/>
</dbReference>
<sequence>MYSVKAILAVGLLLVVGIVDAGRTQTGTIEISLRDQVRLQDRTFILGDIAQLDGTDSRLVSRLKRVLLGRTPRAGVSAQIGRNAVASRIDRLSPGISKRVTWKGAAQTRVQAQHHRYDRQAYLDAAQRHLDNWLGKRYKDFSAKPVGSYDDLQLPAGKVAIQAEVARRDRVSKRMCVWVDLLIDEAHYTTLPVWFDVTAKAEVYELQQDLSAGTSLKPHMLKKTKHDLAAVSGEPVAALTVIEGQRLIRDLPSGTVLTKAALQPVPDVIRGQKLQVKASVGKVTLIATARALEDGNRGDPIRVERLDGSDNYMARVLDTGLAVVEEDYR</sequence>
<dbReference type="Gene3D" id="3.90.1210.10">
    <property type="entry name" value="Antifreeze-like/N-acetylneuraminic acid synthase C-terminal domain"/>
    <property type="match status" value="1"/>
</dbReference>
<evidence type="ECO:0000259" key="1">
    <source>
        <dbReference type="Pfam" id="PF13144"/>
    </source>
</evidence>
<comment type="caution">
    <text evidence="2">The sequence shown here is derived from an EMBL/GenBank/DDBJ whole genome shotgun (WGS) entry which is preliminary data.</text>
</comment>
<dbReference type="EMBL" id="JAEPCR010000005">
    <property type="protein sequence ID" value="MCG7977040.1"/>
    <property type="molecule type" value="Genomic_DNA"/>
</dbReference>
<dbReference type="NCBIfam" id="TIGR03170">
    <property type="entry name" value="flgA_cterm"/>
    <property type="match status" value="1"/>
</dbReference>
<dbReference type="InterPro" id="IPR039246">
    <property type="entry name" value="Flagellar_FlgA"/>
</dbReference>
<keyword evidence="2" id="KW-0282">Flagellum</keyword>
<feature type="domain" description="Flagella basal body P-ring formation protein FlgA SAF" evidence="1">
    <location>
        <begin position="202"/>
        <end position="319"/>
    </location>
</feature>
<accession>A0A9E4NHA0</accession>
<dbReference type="Proteomes" id="UP000886674">
    <property type="component" value="Unassembled WGS sequence"/>
</dbReference>
<name>A0A9E4NHA0_9GAMM</name>
<dbReference type="Gene3D" id="2.30.30.760">
    <property type="match status" value="1"/>
</dbReference>
<evidence type="ECO:0000313" key="2">
    <source>
        <dbReference type="EMBL" id="MCG7977040.1"/>
    </source>
</evidence>
<keyword evidence="2" id="KW-0969">Cilium</keyword>